<organism evidence="5 6">
    <name type="scientific">Elysia marginata</name>
    <dbReference type="NCBI Taxonomy" id="1093978"/>
    <lineage>
        <taxon>Eukaryota</taxon>
        <taxon>Metazoa</taxon>
        <taxon>Spiralia</taxon>
        <taxon>Lophotrochozoa</taxon>
        <taxon>Mollusca</taxon>
        <taxon>Gastropoda</taxon>
        <taxon>Heterobranchia</taxon>
        <taxon>Euthyneura</taxon>
        <taxon>Panpulmonata</taxon>
        <taxon>Sacoglossa</taxon>
        <taxon>Placobranchoidea</taxon>
        <taxon>Plakobranchidae</taxon>
        <taxon>Elysia</taxon>
    </lineage>
</organism>
<dbReference type="Proteomes" id="UP000762676">
    <property type="component" value="Unassembled WGS sequence"/>
</dbReference>
<comment type="caution">
    <text evidence="5">The sequence shown here is derived from an EMBL/GenBank/DDBJ whole genome shotgun (WGS) entry which is preliminary data.</text>
</comment>
<gene>
    <name evidence="5" type="ORF">ElyMa_001981500</name>
</gene>
<dbReference type="InterPro" id="IPR005311">
    <property type="entry name" value="PBP_dimer"/>
</dbReference>
<dbReference type="GO" id="GO:0008658">
    <property type="term" value="F:penicillin binding"/>
    <property type="evidence" value="ECO:0007669"/>
    <property type="project" value="InterPro"/>
</dbReference>
<dbReference type="PANTHER" id="PTHR30627:SF1">
    <property type="entry name" value="PEPTIDOGLYCAN D,D-TRANSPEPTIDASE FTSI"/>
    <property type="match status" value="1"/>
</dbReference>
<dbReference type="InterPro" id="IPR036138">
    <property type="entry name" value="PBP_dimer_sf"/>
</dbReference>
<dbReference type="Pfam" id="PF03793">
    <property type="entry name" value="PASTA"/>
    <property type="match status" value="1"/>
</dbReference>
<dbReference type="Gene3D" id="3.30.450.330">
    <property type="match status" value="1"/>
</dbReference>
<dbReference type="Gene3D" id="3.40.710.10">
    <property type="entry name" value="DD-peptidase/beta-lactamase superfamily"/>
    <property type="match status" value="1"/>
</dbReference>
<evidence type="ECO:0000313" key="6">
    <source>
        <dbReference type="Proteomes" id="UP000762676"/>
    </source>
</evidence>
<dbReference type="AlphaFoldDB" id="A0AAV4F2Z9"/>
<reference evidence="5 6" key="1">
    <citation type="journal article" date="2021" name="Elife">
        <title>Chloroplast acquisition without the gene transfer in kleptoplastic sea slugs, Plakobranchus ocellatus.</title>
        <authorList>
            <person name="Maeda T."/>
            <person name="Takahashi S."/>
            <person name="Yoshida T."/>
            <person name="Shimamura S."/>
            <person name="Takaki Y."/>
            <person name="Nagai Y."/>
            <person name="Toyoda A."/>
            <person name="Suzuki Y."/>
            <person name="Arimoto A."/>
            <person name="Ishii H."/>
            <person name="Satoh N."/>
            <person name="Nishiyama T."/>
            <person name="Hasebe M."/>
            <person name="Maruyama T."/>
            <person name="Minagawa J."/>
            <person name="Obokata J."/>
            <person name="Shigenobu S."/>
        </authorList>
    </citation>
    <scope>NUCLEOTIDE SEQUENCE [LARGE SCALE GENOMIC DNA]</scope>
</reference>
<feature type="transmembrane region" description="Helical" evidence="3">
    <location>
        <begin position="12"/>
        <end position="35"/>
    </location>
</feature>
<dbReference type="InterPro" id="IPR005543">
    <property type="entry name" value="PASTA_dom"/>
</dbReference>
<dbReference type="GO" id="GO:0071555">
    <property type="term" value="P:cell wall organization"/>
    <property type="evidence" value="ECO:0007669"/>
    <property type="project" value="TreeGrafter"/>
</dbReference>
<dbReference type="PANTHER" id="PTHR30627">
    <property type="entry name" value="PEPTIDOGLYCAN D,D-TRANSPEPTIDASE"/>
    <property type="match status" value="1"/>
</dbReference>
<dbReference type="Gene3D" id="3.90.1310.10">
    <property type="entry name" value="Penicillin-binding protein 2a (Domain 2)"/>
    <property type="match status" value="1"/>
</dbReference>
<dbReference type="SUPFAM" id="SSF54184">
    <property type="entry name" value="Penicillin-binding protein 2x (pbp-2x), c-terminal domain"/>
    <property type="match status" value="1"/>
</dbReference>
<evidence type="ECO:0000256" key="2">
    <source>
        <dbReference type="ARBA" id="ARBA00023136"/>
    </source>
</evidence>
<dbReference type="GO" id="GO:0005886">
    <property type="term" value="C:plasma membrane"/>
    <property type="evidence" value="ECO:0007669"/>
    <property type="project" value="TreeGrafter"/>
</dbReference>
<evidence type="ECO:0000256" key="3">
    <source>
        <dbReference type="SAM" id="Phobius"/>
    </source>
</evidence>
<keyword evidence="3" id="KW-1133">Transmembrane helix</keyword>
<dbReference type="SUPFAM" id="SSF56601">
    <property type="entry name" value="beta-lactamase/transpeptidase-like"/>
    <property type="match status" value="1"/>
</dbReference>
<feature type="domain" description="PASTA" evidence="4">
    <location>
        <begin position="608"/>
        <end position="666"/>
    </location>
</feature>
<evidence type="ECO:0000313" key="5">
    <source>
        <dbReference type="EMBL" id="GFR66831.1"/>
    </source>
</evidence>
<keyword evidence="2 3" id="KW-0472">Membrane</keyword>
<dbReference type="EMBL" id="BMAT01004028">
    <property type="protein sequence ID" value="GFR66831.1"/>
    <property type="molecule type" value="Genomic_DNA"/>
</dbReference>
<dbReference type="Pfam" id="PF00905">
    <property type="entry name" value="Transpeptidase"/>
    <property type="match status" value="1"/>
</dbReference>
<sequence length="666" mass="75192">MSKEKFLIGRVYFVVVLLVLGAIFIGAKIFIIQMVNGQEYLDSIDKNVVRLNVVEPKRGNLCADDGSLLATSLARYEIRFDAVTVSNQTFRRNLEPLSDSLSAFFGKPSKYYQNLLMDAKNKNKRYLLIAKKLRYSQYMQMRRFPLFRLGTYVGGMIVKETNYRDHPFGEYAMRTVGYDIKDNNGYHTRVGMEGCFSKYLRGKEGKRLEQKIAKEQWKPITNSNEADPIDGSDVITTISPNIQQVAQDALLSQLKKYDADHGCVIVMEVATGEVKAISNVGTTRDGAYREIQNYAIWESYEPGSTFKVVALAAALEDGAVRMKERIQTGNGQLKIYDNIVKDYKSGGFGTLTVSEVIQVSSNVGMTKIIQKGYSKKPQKFIDRLSKMKINQSIGVPILGETEPIIPSPKDKKHWYGTTLPWMSFGYGLSLTPLQILAFYNAIANDGKWIKPRFIKQIRKNGKLQQDFDNDIKAYEVVSLKTAKAIKQALENTISKPHSTGHRLQSNKVCLAGKTGTTQKNYSNKKKLEYISSFIGFFPANKPKYSCVVVIHNPDKKHAYYGGDVSGPVFKKIAEQIYQPTARTYNLFDLKSTDKHLEKKYEQYFLSLQKHHKTLPNLVGMEGMDAVALLENLGLKITVKGSGKVVWQSLPKGTIIRINRPIILKML</sequence>
<dbReference type="Pfam" id="PF03717">
    <property type="entry name" value="PBP_dimer"/>
    <property type="match status" value="1"/>
</dbReference>
<dbReference type="InterPro" id="IPR001460">
    <property type="entry name" value="PCN-bd_Tpept"/>
</dbReference>
<keyword evidence="6" id="KW-1185">Reference proteome</keyword>
<protein>
    <submittedName>
        <fullName evidence="5">Penicillin-binding protein</fullName>
    </submittedName>
</protein>
<evidence type="ECO:0000259" key="4">
    <source>
        <dbReference type="PROSITE" id="PS51178"/>
    </source>
</evidence>
<dbReference type="SUPFAM" id="SSF56519">
    <property type="entry name" value="Penicillin binding protein dimerisation domain"/>
    <property type="match status" value="1"/>
</dbReference>
<dbReference type="SMART" id="SM00740">
    <property type="entry name" value="PASTA"/>
    <property type="match status" value="1"/>
</dbReference>
<dbReference type="CDD" id="cd06575">
    <property type="entry name" value="PASTA_Pbp2x-like_2"/>
    <property type="match status" value="1"/>
</dbReference>
<name>A0AAV4F2Z9_9GAST</name>
<dbReference type="InterPro" id="IPR050515">
    <property type="entry name" value="Beta-lactam/transpept"/>
</dbReference>
<evidence type="ECO:0000256" key="1">
    <source>
        <dbReference type="ARBA" id="ARBA00004370"/>
    </source>
</evidence>
<keyword evidence="3" id="KW-0812">Transmembrane</keyword>
<accession>A0AAV4F2Z9</accession>
<proteinExistence type="predicted"/>
<comment type="subcellular location">
    <subcellularLocation>
        <location evidence="1">Membrane</location>
    </subcellularLocation>
</comment>
<dbReference type="InterPro" id="IPR012338">
    <property type="entry name" value="Beta-lactam/transpept-like"/>
</dbReference>
<dbReference type="PROSITE" id="PS51178">
    <property type="entry name" value="PASTA"/>
    <property type="match status" value="1"/>
</dbReference>